<dbReference type="AlphaFoldDB" id="A0A839RV86"/>
<keyword evidence="2" id="KW-1185">Reference proteome</keyword>
<accession>A0A839RV86</accession>
<proteinExistence type="predicted"/>
<dbReference type="Proteomes" id="UP000567922">
    <property type="component" value="Unassembled WGS sequence"/>
</dbReference>
<comment type="caution">
    <text evidence="1">The sequence shown here is derived from an EMBL/GenBank/DDBJ whole genome shotgun (WGS) entry which is preliminary data.</text>
</comment>
<reference evidence="1 2" key="1">
    <citation type="submission" date="2020-08" db="EMBL/GenBank/DDBJ databases">
        <title>Sequencing the genomes of 1000 actinobacteria strains.</title>
        <authorList>
            <person name="Klenk H.-P."/>
        </authorList>
    </citation>
    <scope>NUCLEOTIDE SEQUENCE [LARGE SCALE GENOMIC DNA]</scope>
    <source>
        <strain evidence="1 2">DSM 45258</strain>
    </source>
</reference>
<evidence type="ECO:0000313" key="2">
    <source>
        <dbReference type="Proteomes" id="UP000567922"/>
    </source>
</evidence>
<organism evidence="1 2">
    <name type="scientific">Hoyosella altamirensis</name>
    <dbReference type="NCBI Taxonomy" id="616997"/>
    <lineage>
        <taxon>Bacteria</taxon>
        <taxon>Bacillati</taxon>
        <taxon>Actinomycetota</taxon>
        <taxon>Actinomycetes</taxon>
        <taxon>Mycobacteriales</taxon>
        <taxon>Hoyosellaceae</taxon>
        <taxon>Hoyosella</taxon>
    </lineage>
</organism>
<evidence type="ECO:0008006" key="3">
    <source>
        <dbReference type="Google" id="ProtNLM"/>
    </source>
</evidence>
<protein>
    <recommendedName>
        <fullName evidence="3">Major tail protein</fullName>
    </recommendedName>
</protein>
<evidence type="ECO:0000313" key="1">
    <source>
        <dbReference type="EMBL" id="MBB3040148.1"/>
    </source>
</evidence>
<sequence>MPTTAPSLLTGDSLSLYRIVNVYYAELDSGAEIPEPGGPLDEFWLHAGWLSPEGISENDNSENQEFTPYQSAGPQLVVNTERNVTFGATLWSTSSFVANRLYYSKKPDAFTYDEASKTVRLRDGGLRDRDIIMLCLEFIGLNGGRKRVFIENGEATERGAPTGDKQNVTGYPLTWRPYETGDGQEPIIREWTLTDRELPMWADVTGTPDP</sequence>
<name>A0A839RV86_9ACTN</name>
<gene>
    <name evidence="1" type="ORF">FHU29_004643</name>
</gene>
<dbReference type="RefSeq" id="WP_064442622.1">
    <property type="nucleotide sequence ID" value="NZ_BDDI01000030.1"/>
</dbReference>
<dbReference type="EMBL" id="JACHWS010000008">
    <property type="protein sequence ID" value="MBB3040148.1"/>
    <property type="molecule type" value="Genomic_DNA"/>
</dbReference>